<feature type="compositionally biased region" description="Gly residues" evidence="14">
    <location>
        <begin position="729"/>
        <end position="761"/>
    </location>
</feature>
<dbReference type="AlphaFoldDB" id="A0A542WZM9"/>
<dbReference type="Gene3D" id="1.10.8.60">
    <property type="match status" value="1"/>
</dbReference>
<organism evidence="16 17">
    <name type="scientific">Barrientosiimonas humi</name>
    <dbReference type="NCBI Taxonomy" id="999931"/>
    <lineage>
        <taxon>Bacteria</taxon>
        <taxon>Bacillati</taxon>
        <taxon>Actinomycetota</taxon>
        <taxon>Actinomycetes</taxon>
        <taxon>Micrococcales</taxon>
        <taxon>Dermacoccaceae</taxon>
        <taxon>Barrientosiimonas</taxon>
    </lineage>
</organism>
<feature type="region of interest" description="Disordered" evidence="14">
    <location>
        <begin position="652"/>
        <end position="948"/>
    </location>
</feature>
<feature type="compositionally biased region" description="Basic and acidic residues" evidence="14">
    <location>
        <begin position="391"/>
        <end position="446"/>
    </location>
</feature>
<dbReference type="NCBIfam" id="TIGR02397">
    <property type="entry name" value="dnaX_nterm"/>
    <property type="match status" value="1"/>
</dbReference>
<dbReference type="InterPro" id="IPR008921">
    <property type="entry name" value="DNA_pol3_clamp-load_cplx_C"/>
</dbReference>
<dbReference type="Gene3D" id="1.20.272.10">
    <property type="match status" value="1"/>
</dbReference>
<dbReference type="Pfam" id="PF13177">
    <property type="entry name" value="DNA_pol3_delta2"/>
    <property type="match status" value="1"/>
</dbReference>
<comment type="function">
    <text evidence="11">DNA polymerase III is a complex, multichain enzyme responsible for most of the replicative synthesis in bacteria. This DNA polymerase also exhibits 3' to 5' exonuclease activity.</text>
</comment>
<dbReference type="InterPro" id="IPR027417">
    <property type="entry name" value="P-loop_NTPase"/>
</dbReference>
<dbReference type="GO" id="GO:0009360">
    <property type="term" value="C:DNA polymerase III complex"/>
    <property type="evidence" value="ECO:0007669"/>
    <property type="project" value="InterPro"/>
</dbReference>
<keyword evidence="3" id="KW-0808">Transferase</keyword>
<keyword evidence="17" id="KW-1185">Reference proteome</keyword>
<evidence type="ECO:0000256" key="3">
    <source>
        <dbReference type="ARBA" id="ARBA00022679"/>
    </source>
</evidence>
<evidence type="ECO:0000256" key="8">
    <source>
        <dbReference type="ARBA" id="ARBA00022833"/>
    </source>
</evidence>
<dbReference type="SUPFAM" id="SSF48019">
    <property type="entry name" value="post-AAA+ oligomerization domain-like"/>
    <property type="match status" value="1"/>
</dbReference>
<dbReference type="Proteomes" id="UP000318336">
    <property type="component" value="Unassembled WGS sequence"/>
</dbReference>
<evidence type="ECO:0000256" key="2">
    <source>
        <dbReference type="ARBA" id="ARBA00012417"/>
    </source>
</evidence>
<dbReference type="SMART" id="SM00382">
    <property type="entry name" value="AAA"/>
    <property type="match status" value="1"/>
</dbReference>
<dbReference type="GO" id="GO:0003887">
    <property type="term" value="F:DNA-directed DNA polymerase activity"/>
    <property type="evidence" value="ECO:0007669"/>
    <property type="project" value="UniProtKB-KW"/>
</dbReference>
<keyword evidence="8" id="KW-0862">Zinc</keyword>
<dbReference type="InterPro" id="IPR050238">
    <property type="entry name" value="DNA_Rep/Repair_Clamp_Loader"/>
</dbReference>
<evidence type="ECO:0000256" key="7">
    <source>
        <dbReference type="ARBA" id="ARBA00022741"/>
    </source>
</evidence>
<evidence type="ECO:0000256" key="10">
    <source>
        <dbReference type="ARBA" id="ARBA00022932"/>
    </source>
</evidence>
<feature type="region of interest" description="Disordered" evidence="14">
    <location>
        <begin position="390"/>
        <end position="576"/>
    </location>
</feature>
<dbReference type="PANTHER" id="PTHR11669">
    <property type="entry name" value="REPLICATION FACTOR C / DNA POLYMERASE III GAMMA-TAU SUBUNIT"/>
    <property type="match status" value="1"/>
</dbReference>
<dbReference type="FunFam" id="1.20.272.10:FF:000003">
    <property type="entry name" value="DNA polymerase III subunit gamma/tau"/>
    <property type="match status" value="1"/>
</dbReference>
<dbReference type="InterPro" id="IPR022754">
    <property type="entry name" value="DNA_pol_III_gamma-3"/>
</dbReference>
<feature type="compositionally biased region" description="Low complexity" evidence="14">
    <location>
        <begin position="911"/>
        <end position="920"/>
    </location>
</feature>
<dbReference type="GO" id="GO:0006261">
    <property type="term" value="P:DNA-templated DNA replication"/>
    <property type="evidence" value="ECO:0007669"/>
    <property type="project" value="TreeGrafter"/>
</dbReference>
<dbReference type="CDD" id="cd18137">
    <property type="entry name" value="HLD_clamp_pol_III_gamma_tau"/>
    <property type="match status" value="1"/>
</dbReference>
<keyword evidence="10" id="KW-0239">DNA-directed DNA polymerase</keyword>
<dbReference type="Gene3D" id="3.40.50.300">
    <property type="entry name" value="P-loop containing nucleotide triphosphate hydrolases"/>
    <property type="match status" value="1"/>
</dbReference>
<dbReference type="PANTHER" id="PTHR11669:SF0">
    <property type="entry name" value="PROTEIN STICHEL-LIKE 2"/>
    <property type="match status" value="1"/>
</dbReference>
<evidence type="ECO:0000256" key="9">
    <source>
        <dbReference type="ARBA" id="ARBA00022840"/>
    </source>
</evidence>
<comment type="caution">
    <text evidence="16">The sequence shown here is derived from an EMBL/GenBank/DDBJ whole genome shotgun (WGS) entry which is preliminary data.</text>
</comment>
<feature type="compositionally biased region" description="Gly residues" evidence="14">
    <location>
        <begin position="667"/>
        <end position="719"/>
    </location>
</feature>
<dbReference type="GO" id="GO:0005524">
    <property type="term" value="F:ATP binding"/>
    <property type="evidence" value="ECO:0007669"/>
    <property type="project" value="UniProtKB-KW"/>
</dbReference>
<dbReference type="OrthoDB" id="9810148at2"/>
<evidence type="ECO:0000259" key="15">
    <source>
        <dbReference type="SMART" id="SM00382"/>
    </source>
</evidence>
<evidence type="ECO:0000256" key="11">
    <source>
        <dbReference type="ARBA" id="ARBA00037724"/>
    </source>
</evidence>
<dbReference type="Pfam" id="PF12169">
    <property type="entry name" value="DNA_pol3_gamma3"/>
    <property type="match status" value="1"/>
</dbReference>
<dbReference type="EC" id="2.7.7.7" evidence="2"/>
<feature type="compositionally biased region" description="Gly residues" evidence="14">
    <location>
        <begin position="539"/>
        <end position="549"/>
    </location>
</feature>
<dbReference type="FunFam" id="3.40.50.300:FF:000014">
    <property type="entry name" value="DNA polymerase III subunit gamma/tau"/>
    <property type="match status" value="1"/>
</dbReference>
<dbReference type="Pfam" id="PF22608">
    <property type="entry name" value="DNAX_ATPase_lid"/>
    <property type="match status" value="1"/>
</dbReference>
<evidence type="ECO:0000256" key="1">
    <source>
        <dbReference type="ARBA" id="ARBA00006360"/>
    </source>
</evidence>
<keyword evidence="5" id="KW-0235">DNA replication</keyword>
<keyword evidence="7" id="KW-0547">Nucleotide-binding</keyword>
<evidence type="ECO:0000256" key="4">
    <source>
        <dbReference type="ARBA" id="ARBA00022695"/>
    </source>
</evidence>
<evidence type="ECO:0000256" key="6">
    <source>
        <dbReference type="ARBA" id="ARBA00022723"/>
    </source>
</evidence>
<dbReference type="SUPFAM" id="SSF52540">
    <property type="entry name" value="P-loop containing nucleoside triphosphate hydrolases"/>
    <property type="match status" value="1"/>
</dbReference>
<dbReference type="CDD" id="cd00009">
    <property type="entry name" value="AAA"/>
    <property type="match status" value="1"/>
</dbReference>
<dbReference type="InterPro" id="IPR012763">
    <property type="entry name" value="DNA_pol_III_sug/sutau_N"/>
</dbReference>
<feature type="compositionally biased region" description="Low complexity" evidence="14">
    <location>
        <begin position="890"/>
        <end position="903"/>
    </location>
</feature>
<accession>A0A542WZM9</accession>
<protein>
    <recommendedName>
        <fullName evidence="13">DNA polymerase III subunit gamma/tau</fullName>
        <ecNumber evidence="2">2.7.7.7</ecNumber>
    </recommendedName>
</protein>
<feature type="compositionally biased region" description="Low complexity" evidence="14">
    <location>
        <begin position="557"/>
        <end position="566"/>
    </location>
</feature>
<feature type="compositionally biased region" description="Low complexity" evidence="14">
    <location>
        <begin position="770"/>
        <end position="793"/>
    </location>
</feature>
<evidence type="ECO:0000313" key="16">
    <source>
        <dbReference type="EMBL" id="TQL29041.1"/>
    </source>
</evidence>
<gene>
    <name evidence="16" type="ORF">FB554_3358</name>
</gene>
<evidence type="ECO:0000256" key="5">
    <source>
        <dbReference type="ARBA" id="ARBA00022705"/>
    </source>
</evidence>
<sequence>MSTALYRRYRPETFQDVIGQEHVTEPLMQALRSGRIGHAYLFSGPRGCGKTTSARILARCLNCAKGPTPTPCGECESCVALARGGSGSVDVIEIDAASHGGVDDARDLRERASYGPAQSRYKIYIIDEAHMVTPQGFNALLKIVEEPPEHVKFVFATTEPEKVIGTIRSRTHHYPFRLLPPGLLGDYLQTLCDAEGVPVEPGVLSFVTRAGGGSARDSLSVLDQLIAGSGEEGLTYAGAAALLGFTDGELLDAIIDAFVAHDAAAVFRQIDKVVESGHDPRRFVEDLLERLRDLIVVSAVADGAAQVLRHVPEDQLERMRQQAAAFGPGTLSRAADIANAGLTEMTGATAPRLQLELIAARILLPAASGEQGYAARLDRLERRLDLGGGEHAGRVGGDHVGRAGGDHAGRVGGEERAVGDHAGRVGGEERAVGDHAGRVGGEERAAVSRPPAPAQTEPGEDVRRESGAQAPSPEPGGWPDDGPVEPASSERPARPDHEAASDRPGEPAQGQGRPASDEQGPSGTSRDASRSPEPSAPTGSGGPGGQGDSGGRDDSASGEPAPAAAPQRTPGSIDTDAIRRAWPDVLDRIFKIKRVTWTLLSQHAQVLDYDGQRLLLGTSTQGLTDAFRRGQHPEVVRQALIEGIGVDCRIEVTVHDGPPPQGRPAPGDGGPAGSSGGFGGGPEQPWGGGDQGGGSPGAGPHGGGGAPGGPDQGGSGPSAGGSAPSGAQGRSGPGGGPAGPNDGPGAGGRGGGPGGAGGGPGGPQPPRQAPAPGGWDADSRDSWSSPSAAPPAWTTDEGDGAGDAPAPGAPGGPEQGRSAGEPSAPAPASPTTGPSMAETARREDVQPAPSPPGASPETTRTRPPQPDDDAGPDGPGPASGAPAPAPDAQPTPGAQPDAASQPSPRRRAEAAAKAQAAAAADPRRPGADDSAATYDDESVEDAGAVGVPVIQSVLGGTVIAEEED</sequence>
<feature type="domain" description="AAA+ ATPase" evidence="15">
    <location>
        <begin position="36"/>
        <end position="179"/>
    </location>
</feature>
<dbReference type="GO" id="GO:0046872">
    <property type="term" value="F:metal ion binding"/>
    <property type="evidence" value="ECO:0007669"/>
    <property type="project" value="UniProtKB-KW"/>
</dbReference>
<dbReference type="GO" id="GO:0003677">
    <property type="term" value="F:DNA binding"/>
    <property type="evidence" value="ECO:0007669"/>
    <property type="project" value="InterPro"/>
</dbReference>
<reference evidence="16 17" key="1">
    <citation type="submission" date="2019-06" db="EMBL/GenBank/DDBJ databases">
        <title>Sequencing the genomes of 1000 actinobacteria strains.</title>
        <authorList>
            <person name="Klenk H.-P."/>
        </authorList>
    </citation>
    <scope>NUCLEOTIDE SEQUENCE [LARGE SCALE GENOMIC DNA]</scope>
    <source>
        <strain evidence="16 17">DSM 24617</strain>
    </source>
</reference>
<proteinExistence type="inferred from homology"/>
<comment type="catalytic activity">
    <reaction evidence="12">
        <text>DNA(n) + a 2'-deoxyribonucleoside 5'-triphosphate = DNA(n+1) + diphosphate</text>
        <dbReference type="Rhea" id="RHEA:22508"/>
        <dbReference type="Rhea" id="RHEA-COMP:17339"/>
        <dbReference type="Rhea" id="RHEA-COMP:17340"/>
        <dbReference type="ChEBI" id="CHEBI:33019"/>
        <dbReference type="ChEBI" id="CHEBI:61560"/>
        <dbReference type="ChEBI" id="CHEBI:173112"/>
        <dbReference type="EC" id="2.7.7.7"/>
    </reaction>
</comment>
<dbReference type="EMBL" id="VFOK01000002">
    <property type="protein sequence ID" value="TQL29041.1"/>
    <property type="molecule type" value="Genomic_DNA"/>
</dbReference>
<comment type="similarity">
    <text evidence="1">Belongs to the DnaX/STICHEL family.</text>
</comment>
<evidence type="ECO:0000313" key="17">
    <source>
        <dbReference type="Proteomes" id="UP000318336"/>
    </source>
</evidence>
<feature type="compositionally biased region" description="Basic and acidic residues" evidence="14">
    <location>
        <begin position="491"/>
        <end position="505"/>
    </location>
</feature>
<dbReference type="RefSeq" id="WP_142007792.1">
    <property type="nucleotide sequence ID" value="NZ_CAJTBP010000001.1"/>
</dbReference>
<keyword evidence="6" id="KW-0479">Metal-binding</keyword>
<evidence type="ECO:0000256" key="12">
    <source>
        <dbReference type="ARBA" id="ARBA00049244"/>
    </source>
</evidence>
<evidence type="ECO:0000256" key="14">
    <source>
        <dbReference type="SAM" id="MobiDB-lite"/>
    </source>
</evidence>
<dbReference type="InterPro" id="IPR045085">
    <property type="entry name" value="HLD_clamp_pol_III_gamma_tau"/>
</dbReference>
<dbReference type="NCBIfam" id="NF005846">
    <property type="entry name" value="PRK07764.1-6"/>
    <property type="match status" value="1"/>
</dbReference>
<keyword evidence="4" id="KW-0548">Nucleotidyltransferase</keyword>
<evidence type="ECO:0000256" key="13">
    <source>
        <dbReference type="ARBA" id="ARBA00074577"/>
    </source>
</evidence>
<keyword evidence="9" id="KW-0067">ATP-binding</keyword>
<name>A0A542WZM9_9MICO</name>
<dbReference type="InterPro" id="IPR003593">
    <property type="entry name" value="AAA+_ATPase"/>
</dbReference>